<evidence type="ECO:0000259" key="2">
    <source>
        <dbReference type="Pfam" id="PF02517"/>
    </source>
</evidence>
<evidence type="ECO:0000256" key="1">
    <source>
        <dbReference type="SAM" id="Phobius"/>
    </source>
</evidence>
<dbReference type="GO" id="GO:0080120">
    <property type="term" value="P:CAAX-box protein maturation"/>
    <property type="evidence" value="ECO:0007669"/>
    <property type="project" value="UniProtKB-ARBA"/>
</dbReference>
<dbReference type="GO" id="GO:0006508">
    <property type="term" value="P:proteolysis"/>
    <property type="evidence" value="ECO:0007669"/>
    <property type="project" value="UniProtKB-KW"/>
</dbReference>
<gene>
    <name evidence="3" type="ORF">I603_1005</name>
</gene>
<keyword evidence="1" id="KW-0472">Membrane</keyword>
<comment type="caution">
    <text evidence="3">The sequence shown here is derived from an EMBL/GenBank/DDBJ whole genome shotgun (WGS) entry which is preliminary data.</text>
</comment>
<feature type="transmembrane region" description="Helical" evidence="1">
    <location>
        <begin position="137"/>
        <end position="159"/>
    </location>
</feature>
<feature type="transmembrane region" description="Helical" evidence="1">
    <location>
        <begin position="83"/>
        <end position="105"/>
    </location>
</feature>
<feature type="domain" description="CAAX prenyl protease 2/Lysostaphin resistance protein A-like" evidence="2">
    <location>
        <begin position="27"/>
        <end position="124"/>
    </location>
</feature>
<evidence type="ECO:0000313" key="4">
    <source>
        <dbReference type="Proteomes" id="UP000092484"/>
    </source>
</evidence>
<dbReference type="EMBL" id="LZYB01000002">
    <property type="protein sequence ID" value="OBV11562.1"/>
    <property type="molecule type" value="Genomic_DNA"/>
</dbReference>
<proteinExistence type="predicted"/>
<dbReference type="GO" id="GO:0004175">
    <property type="term" value="F:endopeptidase activity"/>
    <property type="evidence" value="ECO:0007669"/>
    <property type="project" value="UniProtKB-ARBA"/>
</dbReference>
<keyword evidence="3" id="KW-0378">Hydrolase</keyword>
<keyword evidence="3" id="KW-0645">Protease</keyword>
<protein>
    <submittedName>
        <fullName evidence="3">CAAX amino terminal protease family</fullName>
    </submittedName>
</protein>
<name>A0A1A7BJD0_9SPHN</name>
<keyword evidence="1" id="KW-0812">Transmembrane</keyword>
<dbReference type="Proteomes" id="UP000092484">
    <property type="component" value="Unassembled WGS sequence"/>
</dbReference>
<dbReference type="InterPro" id="IPR003675">
    <property type="entry name" value="Rce1/LyrA-like_dom"/>
</dbReference>
<sequence length="174" mass="18821">MLLLFIAPFVAVLLSVTQWSEIALSHLATLVVACLLIGINEEILTRGIVLVGLRGSTKNEVLVWLGSTALFGLMHVPNGLFGIGLSGGLVQAVFTFLLGSGLYLLRRISGTILLPVAIHALWDFSSFSHQVTSEGTVLLATFFQFLTYLVAMILVVVLFRHDRKSRDSAEPLAG</sequence>
<organism evidence="3 4">
    <name type="scientific">Erythrobacter dokdonensis DSW-74</name>
    <dbReference type="NCBI Taxonomy" id="1300349"/>
    <lineage>
        <taxon>Bacteria</taxon>
        <taxon>Pseudomonadati</taxon>
        <taxon>Pseudomonadota</taxon>
        <taxon>Alphaproteobacteria</taxon>
        <taxon>Sphingomonadales</taxon>
        <taxon>Erythrobacteraceae</taxon>
        <taxon>Erythrobacter/Porphyrobacter group</taxon>
        <taxon>Erythrobacter</taxon>
    </lineage>
</organism>
<accession>A0A1A7BJD0</accession>
<keyword evidence="1" id="KW-1133">Transmembrane helix</keyword>
<evidence type="ECO:0000313" key="3">
    <source>
        <dbReference type="EMBL" id="OBV11562.1"/>
    </source>
</evidence>
<reference evidence="3 4" key="1">
    <citation type="submission" date="2016-06" db="EMBL/GenBank/DDBJ databases">
        <title>Genome sequence of Porphyrobacter dokdonensis DSW-74.</title>
        <authorList>
            <person name="Kim J.F."/>
            <person name="Song J.Y."/>
        </authorList>
    </citation>
    <scope>NUCLEOTIDE SEQUENCE [LARGE SCALE GENOMIC DNA]</scope>
    <source>
        <strain evidence="3 4">DSW-74</strain>
    </source>
</reference>
<dbReference type="AlphaFoldDB" id="A0A1A7BJD0"/>
<keyword evidence="4" id="KW-1185">Reference proteome</keyword>
<dbReference type="Pfam" id="PF02517">
    <property type="entry name" value="Rce1-like"/>
    <property type="match status" value="1"/>
</dbReference>